<dbReference type="Gene3D" id="1.20.140.150">
    <property type="match status" value="1"/>
</dbReference>
<dbReference type="GO" id="GO:0032281">
    <property type="term" value="C:AMPA glutamate receptor complex"/>
    <property type="evidence" value="ECO:0007669"/>
    <property type="project" value="TreeGrafter"/>
</dbReference>
<dbReference type="PANTHER" id="PTHR12107">
    <property type="entry name" value="VOLTAGE-DEPENDENT CALCIUM CHANNEL GAMMA SUBUNIT"/>
    <property type="match status" value="1"/>
</dbReference>
<dbReference type="GO" id="GO:0005245">
    <property type="term" value="F:voltage-gated calcium channel activity"/>
    <property type="evidence" value="ECO:0007669"/>
    <property type="project" value="TreeGrafter"/>
</dbReference>
<evidence type="ECO:0000313" key="6">
    <source>
        <dbReference type="Ensembl" id="ENSEBUP00000019287.1"/>
    </source>
</evidence>
<reference evidence="6" key="1">
    <citation type="submission" date="2025-08" db="UniProtKB">
        <authorList>
            <consortium name="Ensembl"/>
        </authorList>
    </citation>
    <scope>IDENTIFICATION</scope>
</reference>
<organism evidence="6 7">
    <name type="scientific">Eptatretus burgeri</name>
    <name type="common">Inshore hagfish</name>
    <dbReference type="NCBI Taxonomy" id="7764"/>
    <lineage>
        <taxon>Eukaryota</taxon>
        <taxon>Metazoa</taxon>
        <taxon>Chordata</taxon>
        <taxon>Craniata</taxon>
        <taxon>Vertebrata</taxon>
        <taxon>Cyclostomata</taxon>
        <taxon>Myxini</taxon>
        <taxon>Myxiniformes</taxon>
        <taxon>Myxinidae</taxon>
        <taxon>Eptatretinae</taxon>
        <taxon>Eptatretus</taxon>
    </lineage>
</organism>
<keyword evidence="2 5" id="KW-0812">Transmembrane</keyword>
<dbReference type="GO" id="GO:0098839">
    <property type="term" value="C:postsynaptic density membrane"/>
    <property type="evidence" value="ECO:0007669"/>
    <property type="project" value="TreeGrafter"/>
</dbReference>
<name>A0A8C4QR03_EPTBU</name>
<sequence>MGACDRGVQTLLTTGGAIAAFTLMSVAVGTDFWLYSRGNCRRKGGAGENETSKKNEDVMTHSGLWRTCCLEGESGSGFKLRLDCEEASVRYSRASKAILSSMIFVIHGNFDIWQKKKNSFTVFLNGASP</sequence>
<evidence type="ECO:0000256" key="4">
    <source>
        <dbReference type="ARBA" id="ARBA00023136"/>
    </source>
</evidence>
<dbReference type="Proteomes" id="UP000694388">
    <property type="component" value="Unplaced"/>
</dbReference>
<evidence type="ECO:0000313" key="7">
    <source>
        <dbReference type="Proteomes" id="UP000694388"/>
    </source>
</evidence>
<proteinExistence type="predicted"/>
<feature type="transmembrane region" description="Helical" evidence="5">
    <location>
        <begin position="12"/>
        <end position="34"/>
    </location>
</feature>
<dbReference type="GO" id="GO:0016247">
    <property type="term" value="F:channel regulator activity"/>
    <property type="evidence" value="ECO:0007669"/>
    <property type="project" value="TreeGrafter"/>
</dbReference>
<keyword evidence="7" id="KW-1185">Reference proteome</keyword>
<dbReference type="Ensembl" id="ENSEBUT00000019863.1">
    <property type="protein sequence ID" value="ENSEBUP00000019287.1"/>
    <property type="gene ID" value="ENSEBUG00000012009.1"/>
</dbReference>
<evidence type="ECO:0000256" key="1">
    <source>
        <dbReference type="ARBA" id="ARBA00004141"/>
    </source>
</evidence>
<comment type="subcellular location">
    <subcellularLocation>
        <location evidence="1">Membrane</location>
        <topology evidence="1">Multi-pass membrane protein</topology>
    </subcellularLocation>
</comment>
<dbReference type="GeneTree" id="ENSGT01050000244893"/>
<dbReference type="InterPro" id="IPR004031">
    <property type="entry name" value="PMP22/EMP/MP20/Claudin"/>
</dbReference>
<keyword evidence="3 5" id="KW-1133">Transmembrane helix</keyword>
<dbReference type="InterPro" id="IPR051072">
    <property type="entry name" value="CACNG_subunit"/>
</dbReference>
<protein>
    <recommendedName>
        <fullName evidence="8">Voltage-dependent calcium channel gamma-2 subunit</fullName>
    </recommendedName>
</protein>
<accession>A0A8C4QR03</accession>
<evidence type="ECO:0008006" key="8">
    <source>
        <dbReference type="Google" id="ProtNLM"/>
    </source>
</evidence>
<dbReference type="Pfam" id="PF00822">
    <property type="entry name" value="PMP22_Claudin"/>
    <property type="match status" value="1"/>
</dbReference>
<evidence type="ECO:0000256" key="2">
    <source>
        <dbReference type="ARBA" id="ARBA00022692"/>
    </source>
</evidence>
<keyword evidence="4 5" id="KW-0472">Membrane</keyword>
<dbReference type="GO" id="GO:0098943">
    <property type="term" value="P:neurotransmitter receptor transport, postsynaptic endosome to lysosome"/>
    <property type="evidence" value="ECO:0007669"/>
    <property type="project" value="TreeGrafter"/>
</dbReference>
<dbReference type="AlphaFoldDB" id="A0A8C4QR03"/>
<evidence type="ECO:0000256" key="3">
    <source>
        <dbReference type="ARBA" id="ARBA00022989"/>
    </source>
</evidence>
<dbReference type="GO" id="GO:0099590">
    <property type="term" value="P:neurotransmitter receptor internalization"/>
    <property type="evidence" value="ECO:0007669"/>
    <property type="project" value="TreeGrafter"/>
</dbReference>
<evidence type="ECO:0000256" key="5">
    <source>
        <dbReference type="SAM" id="Phobius"/>
    </source>
</evidence>
<dbReference type="GO" id="GO:0098970">
    <property type="term" value="P:postsynaptic neurotransmitter receptor diffusion trapping"/>
    <property type="evidence" value="ECO:0007669"/>
    <property type="project" value="TreeGrafter"/>
</dbReference>
<reference evidence="6" key="2">
    <citation type="submission" date="2025-09" db="UniProtKB">
        <authorList>
            <consortium name="Ensembl"/>
        </authorList>
    </citation>
    <scope>IDENTIFICATION</scope>
</reference>
<dbReference type="PANTHER" id="PTHR12107:SF28">
    <property type="entry name" value="VOLTAGE-DEPENDENT CALCIUM CHANNEL GAMMA-3 SUBUNIT-LIKE"/>
    <property type="match status" value="1"/>
</dbReference>
<dbReference type="GO" id="GO:0019226">
    <property type="term" value="P:transmission of nerve impulse"/>
    <property type="evidence" value="ECO:0007669"/>
    <property type="project" value="TreeGrafter"/>
</dbReference>
<dbReference type="GO" id="GO:0051968">
    <property type="term" value="P:positive regulation of synaptic transmission, glutamatergic"/>
    <property type="evidence" value="ECO:0007669"/>
    <property type="project" value="TreeGrafter"/>
</dbReference>